<proteinExistence type="predicted"/>
<feature type="signal peptide" evidence="1">
    <location>
        <begin position="1"/>
        <end position="18"/>
    </location>
</feature>
<protein>
    <submittedName>
        <fullName evidence="2">Invasion associated locus B (IalB) protein</fullName>
    </submittedName>
</protein>
<reference evidence="3" key="1">
    <citation type="submission" date="2017-05" db="EMBL/GenBank/DDBJ databases">
        <authorList>
            <person name="Rodrigo-Torres L."/>
            <person name="Arahal R. D."/>
            <person name="Lucena T."/>
        </authorList>
    </citation>
    <scope>NUCLEOTIDE SEQUENCE [LARGE SCALE GENOMIC DNA]</scope>
    <source>
        <strain evidence="3">CECT 8868</strain>
    </source>
</reference>
<keyword evidence="1" id="KW-0732">Signal</keyword>
<evidence type="ECO:0000256" key="1">
    <source>
        <dbReference type="SAM" id="SignalP"/>
    </source>
</evidence>
<evidence type="ECO:0000313" key="3">
    <source>
        <dbReference type="Proteomes" id="UP000203464"/>
    </source>
</evidence>
<dbReference type="InterPro" id="IPR038696">
    <property type="entry name" value="IalB_sf"/>
</dbReference>
<accession>A0A238JNP9</accession>
<evidence type="ECO:0000313" key="2">
    <source>
        <dbReference type="EMBL" id="SMX31824.1"/>
    </source>
</evidence>
<name>A0A238JNP9_9RHOB</name>
<dbReference type="Pfam" id="PF06776">
    <property type="entry name" value="IalB"/>
    <property type="match status" value="1"/>
</dbReference>
<feature type="chain" id="PRO_5012828003" evidence="1">
    <location>
        <begin position="19"/>
        <end position="171"/>
    </location>
</feature>
<dbReference type="InterPro" id="IPR010642">
    <property type="entry name" value="Invasion_prot_B"/>
</dbReference>
<keyword evidence="3" id="KW-1185">Reference proteome</keyword>
<dbReference type="EMBL" id="FXYD01000001">
    <property type="protein sequence ID" value="SMX31824.1"/>
    <property type="molecule type" value="Genomic_DNA"/>
</dbReference>
<sequence>MRGLIIFVLMFGLGGALAAQEVSAPDTSSFTTEVFGDWSVICTTQTSGDRLCQLSQAVGVDGDEEQAFLLNISASEDGRKHFGVVTVPLGVYLAPGVELRVDARRPFRVLYEICDVQACYAGFEVSGQALSAFRRGLDARFRVWVGRDRAVEFPVSLRGFSAAWREYERQQ</sequence>
<dbReference type="AlphaFoldDB" id="A0A238JNP9"/>
<organism evidence="2 3">
    <name type="scientific">Octadecabacter ascidiaceicola</name>
    <dbReference type="NCBI Taxonomy" id="1655543"/>
    <lineage>
        <taxon>Bacteria</taxon>
        <taxon>Pseudomonadati</taxon>
        <taxon>Pseudomonadota</taxon>
        <taxon>Alphaproteobacteria</taxon>
        <taxon>Rhodobacterales</taxon>
        <taxon>Roseobacteraceae</taxon>
        <taxon>Octadecabacter</taxon>
    </lineage>
</organism>
<dbReference type="Proteomes" id="UP000203464">
    <property type="component" value="Unassembled WGS sequence"/>
</dbReference>
<dbReference type="Gene3D" id="2.60.40.1880">
    <property type="entry name" value="Invasion associated locus B (IalB) protein"/>
    <property type="match status" value="1"/>
</dbReference>
<dbReference type="RefSeq" id="WP_179214753.1">
    <property type="nucleotide sequence ID" value="NZ_FXYD01000001.1"/>
</dbReference>
<gene>
    <name evidence="2" type="ORF">OCA8868_00536</name>
</gene>